<dbReference type="SUPFAM" id="SSF54427">
    <property type="entry name" value="NTF2-like"/>
    <property type="match status" value="1"/>
</dbReference>
<dbReference type="EMBL" id="LVYD01000013">
    <property type="protein sequence ID" value="OQP65890.1"/>
    <property type="molecule type" value="Genomic_DNA"/>
</dbReference>
<evidence type="ECO:0000313" key="3">
    <source>
        <dbReference type="Proteomes" id="UP000192796"/>
    </source>
</evidence>
<dbReference type="AlphaFoldDB" id="A0A1V9G5P1"/>
<proteinExistence type="predicted"/>
<dbReference type="Pfam" id="PF12680">
    <property type="entry name" value="SnoaL_2"/>
    <property type="match status" value="1"/>
</dbReference>
<feature type="domain" description="SnoaL-like" evidence="1">
    <location>
        <begin position="9"/>
        <end position="115"/>
    </location>
</feature>
<dbReference type="InterPro" id="IPR037401">
    <property type="entry name" value="SnoaL-like"/>
</dbReference>
<dbReference type="Gene3D" id="3.10.450.50">
    <property type="match status" value="1"/>
</dbReference>
<sequence>MENHALQTVSAFLTAVQQGNTEQLGAILHPQVEWNQPGNNRFSGIKKSVTEAFEMVGGMFQLTANTLALTEIGVMAVNGNRVSCLVRWNAKKADGSTLDVANIDEYTVENGKIIRATVYSADIDQENKFWGN</sequence>
<reference evidence="2 3" key="1">
    <citation type="submission" date="2016-03" db="EMBL/GenBank/DDBJ databases">
        <title>Niastella vici sp. nov., isolated from farmland soil.</title>
        <authorList>
            <person name="Chen L."/>
            <person name="Wang D."/>
            <person name="Yang S."/>
            <person name="Wang G."/>
        </authorList>
    </citation>
    <scope>NUCLEOTIDE SEQUENCE [LARGE SCALE GENOMIC DNA]</scope>
    <source>
        <strain evidence="2 3">DJ57</strain>
    </source>
</reference>
<keyword evidence="3" id="KW-1185">Reference proteome</keyword>
<dbReference type="RefSeq" id="WP_081145735.1">
    <property type="nucleotide sequence ID" value="NZ_LVYD01000013.1"/>
</dbReference>
<comment type="caution">
    <text evidence="2">The sequence shown here is derived from an EMBL/GenBank/DDBJ whole genome shotgun (WGS) entry which is preliminary data.</text>
</comment>
<evidence type="ECO:0000259" key="1">
    <source>
        <dbReference type="Pfam" id="PF12680"/>
    </source>
</evidence>
<accession>A0A1V9G5P1</accession>
<evidence type="ECO:0000313" key="2">
    <source>
        <dbReference type="EMBL" id="OQP65890.1"/>
    </source>
</evidence>
<gene>
    <name evidence="2" type="ORF">A3860_14960</name>
</gene>
<dbReference type="InterPro" id="IPR032710">
    <property type="entry name" value="NTF2-like_dom_sf"/>
</dbReference>
<dbReference type="Proteomes" id="UP000192796">
    <property type="component" value="Unassembled WGS sequence"/>
</dbReference>
<dbReference type="OrthoDB" id="7859473at2"/>
<protein>
    <recommendedName>
        <fullName evidence="1">SnoaL-like domain-containing protein</fullName>
    </recommendedName>
</protein>
<dbReference type="STRING" id="1703345.A3860_14960"/>
<name>A0A1V9G5P1_9BACT</name>
<organism evidence="2 3">
    <name type="scientific">Niastella vici</name>
    <dbReference type="NCBI Taxonomy" id="1703345"/>
    <lineage>
        <taxon>Bacteria</taxon>
        <taxon>Pseudomonadati</taxon>
        <taxon>Bacteroidota</taxon>
        <taxon>Chitinophagia</taxon>
        <taxon>Chitinophagales</taxon>
        <taxon>Chitinophagaceae</taxon>
        <taxon>Niastella</taxon>
    </lineage>
</organism>